<protein>
    <submittedName>
        <fullName evidence="2">Uncharacterized protein</fullName>
    </submittedName>
</protein>
<feature type="region of interest" description="Disordered" evidence="1">
    <location>
        <begin position="71"/>
        <end position="97"/>
    </location>
</feature>
<dbReference type="EMBL" id="BGZK01001569">
    <property type="protein sequence ID" value="GBP82513.1"/>
    <property type="molecule type" value="Genomic_DNA"/>
</dbReference>
<name>A0A4C1Z5S2_EUMVA</name>
<gene>
    <name evidence="2" type="ORF">EVAR_64035_1</name>
</gene>
<evidence type="ECO:0000256" key="1">
    <source>
        <dbReference type="SAM" id="MobiDB-lite"/>
    </source>
</evidence>
<organism evidence="2 3">
    <name type="scientific">Eumeta variegata</name>
    <name type="common">Bagworm moth</name>
    <name type="synonym">Eumeta japonica</name>
    <dbReference type="NCBI Taxonomy" id="151549"/>
    <lineage>
        <taxon>Eukaryota</taxon>
        <taxon>Metazoa</taxon>
        <taxon>Ecdysozoa</taxon>
        <taxon>Arthropoda</taxon>
        <taxon>Hexapoda</taxon>
        <taxon>Insecta</taxon>
        <taxon>Pterygota</taxon>
        <taxon>Neoptera</taxon>
        <taxon>Endopterygota</taxon>
        <taxon>Lepidoptera</taxon>
        <taxon>Glossata</taxon>
        <taxon>Ditrysia</taxon>
        <taxon>Tineoidea</taxon>
        <taxon>Psychidae</taxon>
        <taxon>Oiketicinae</taxon>
        <taxon>Eumeta</taxon>
    </lineage>
</organism>
<sequence length="97" mass="10695">MKVEINTCKEAMKRPSAIQLSEKFESEWTDDSNDEALIKVQSQKGRRAGLENAETLKYGLDYCRYSGVAKKPQRKASMATPPSVSVSATPDQLPSAT</sequence>
<evidence type="ECO:0000313" key="3">
    <source>
        <dbReference type="Proteomes" id="UP000299102"/>
    </source>
</evidence>
<dbReference type="AlphaFoldDB" id="A0A4C1Z5S2"/>
<comment type="caution">
    <text evidence="2">The sequence shown here is derived from an EMBL/GenBank/DDBJ whole genome shotgun (WGS) entry which is preliminary data.</text>
</comment>
<keyword evidence="3" id="KW-1185">Reference proteome</keyword>
<proteinExistence type="predicted"/>
<accession>A0A4C1Z5S2</accession>
<dbReference type="Proteomes" id="UP000299102">
    <property type="component" value="Unassembled WGS sequence"/>
</dbReference>
<reference evidence="2 3" key="1">
    <citation type="journal article" date="2019" name="Commun. Biol.">
        <title>The bagworm genome reveals a unique fibroin gene that provides high tensile strength.</title>
        <authorList>
            <person name="Kono N."/>
            <person name="Nakamura H."/>
            <person name="Ohtoshi R."/>
            <person name="Tomita M."/>
            <person name="Numata K."/>
            <person name="Arakawa K."/>
        </authorList>
    </citation>
    <scope>NUCLEOTIDE SEQUENCE [LARGE SCALE GENOMIC DNA]</scope>
</reference>
<evidence type="ECO:0000313" key="2">
    <source>
        <dbReference type="EMBL" id="GBP82513.1"/>
    </source>
</evidence>
<feature type="compositionally biased region" description="Polar residues" evidence="1">
    <location>
        <begin position="80"/>
        <end position="97"/>
    </location>
</feature>